<comment type="caution">
    <text evidence="1">The sequence shown here is derived from an EMBL/GenBank/DDBJ whole genome shotgun (WGS) entry which is preliminary data.</text>
</comment>
<keyword evidence="2" id="KW-1185">Reference proteome</keyword>
<name>A0ACC2P7E3_9HYME</name>
<proteinExistence type="predicted"/>
<organism evidence="1 2">
    <name type="scientific">Eretmocerus hayati</name>
    <dbReference type="NCBI Taxonomy" id="131215"/>
    <lineage>
        <taxon>Eukaryota</taxon>
        <taxon>Metazoa</taxon>
        <taxon>Ecdysozoa</taxon>
        <taxon>Arthropoda</taxon>
        <taxon>Hexapoda</taxon>
        <taxon>Insecta</taxon>
        <taxon>Pterygota</taxon>
        <taxon>Neoptera</taxon>
        <taxon>Endopterygota</taxon>
        <taxon>Hymenoptera</taxon>
        <taxon>Apocrita</taxon>
        <taxon>Proctotrupomorpha</taxon>
        <taxon>Chalcidoidea</taxon>
        <taxon>Aphelinidae</taxon>
        <taxon>Aphelininae</taxon>
        <taxon>Eretmocerus</taxon>
    </lineage>
</organism>
<dbReference type="EMBL" id="CM056742">
    <property type="protein sequence ID" value="KAJ8679352.1"/>
    <property type="molecule type" value="Genomic_DNA"/>
</dbReference>
<evidence type="ECO:0000313" key="1">
    <source>
        <dbReference type="EMBL" id="KAJ8679352.1"/>
    </source>
</evidence>
<protein>
    <submittedName>
        <fullName evidence="1">Uncharacterized protein</fullName>
    </submittedName>
</protein>
<reference evidence="1" key="1">
    <citation type="submission" date="2023-04" db="EMBL/GenBank/DDBJ databases">
        <title>A chromosome-level genome assembly of the parasitoid wasp Eretmocerus hayati.</title>
        <authorList>
            <person name="Zhong Y."/>
            <person name="Liu S."/>
            <person name="Liu Y."/>
        </authorList>
    </citation>
    <scope>NUCLEOTIDE SEQUENCE</scope>
    <source>
        <strain evidence="1">ZJU_SS_LIU_2023</strain>
    </source>
</reference>
<evidence type="ECO:0000313" key="2">
    <source>
        <dbReference type="Proteomes" id="UP001239111"/>
    </source>
</evidence>
<sequence length="123" mass="13679">MKEKIESKSVPSNSSCLHPHEENSFDNLKEERRRNGRYLAGGVALAMLLIVFYHTFARGALTAGGFWTPSIIMAAYILWVLYVARKDQPRATELTSADNLAMTKDISSSKDVRAIEDGTITNT</sequence>
<accession>A0ACC2P7E3</accession>
<dbReference type="Proteomes" id="UP001239111">
    <property type="component" value="Chromosome 2"/>
</dbReference>
<gene>
    <name evidence="1" type="ORF">QAD02_015139</name>
</gene>